<gene>
    <name evidence="14" type="ORF">LV89_00663</name>
</gene>
<evidence type="ECO:0000256" key="4">
    <source>
        <dbReference type="ARBA" id="ARBA00012180"/>
    </source>
</evidence>
<dbReference type="InterPro" id="IPR036397">
    <property type="entry name" value="RNaseH_sf"/>
</dbReference>
<dbReference type="Gene3D" id="3.30.420.10">
    <property type="entry name" value="Ribonuclease H-like superfamily/Ribonuclease H"/>
    <property type="match status" value="1"/>
</dbReference>
<feature type="binding site" evidence="12">
    <location>
        <position position="208"/>
    </location>
    <ligand>
        <name>Mg(2+)</name>
        <dbReference type="ChEBI" id="CHEBI:18420"/>
        <label>1</label>
    </ligand>
</feature>
<dbReference type="GO" id="GO:0046872">
    <property type="term" value="F:metal ion binding"/>
    <property type="evidence" value="ECO:0007669"/>
    <property type="project" value="UniProtKB-KW"/>
</dbReference>
<comment type="subcellular location">
    <subcellularLocation>
        <location evidence="11">Cytoplasm</location>
    </subcellularLocation>
</comment>
<protein>
    <recommendedName>
        <fullName evidence="5 11">Ribonuclease H</fullName>
        <ecNumber evidence="4 11">3.1.26.4</ecNumber>
    </recommendedName>
</protein>
<comment type="caution">
    <text evidence="14">The sequence shown here is derived from an EMBL/GenBank/DDBJ whole genome shotgun (WGS) entry which is preliminary data.</text>
</comment>
<dbReference type="GO" id="GO:0004523">
    <property type="term" value="F:RNA-DNA hybrid ribonuclease activity"/>
    <property type="evidence" value="ECO:0007669"/>
    <property type="project" value="UniProtKB-UniRule"/>
</dbReference>
<proteinExistence type="inferred from homology"/>
<evidence type="ECO:0000256" key="7">
    <source>
        <dbReference type="ARBA" id="ARBA00022723"/>
    </source>
</evidence>
<name>A0A316ED10_9BACT</name>
<comment type="catalytic activity">
    <reaction evidence="11">
        <text>Endonucleolytic cleavage to 5'-phosphomonoester.</text>
        <dbReference type="EC" id="3.1.26.4"/>
    </reaction>
</comment>
<feature type="domain" description="RNase H type-1" evidence="13">
    <location>
        <begin position="78"/>
        <end position="212"/>
    </location>
</feature>
<comment type="similarity">
    <text evidence="3 11">Belongs to the RNase H family.</text>
</comment>
<reference evidence="14 15" key="1">
    <citation type="submission" date="2018-05" db="EMBL/GenBank/DDBJ databases">
        <title>Genomic Encyclopedia of Archaeal and Bacterial Type Strains, Phase II (KMG-II): from individual species to whole genera.</title>
        <authorList>
            <person name="Goeker M."/>
        </authorList>
    </citation>
    <scope>NUCLEOTIDE SEQUENCE [LARGE SCALE GENOMIC DNA]</scope>
    <source>
        <strain evidence="14 15">DSM 22214</strain>
    </source>
</reference>
<dbReference type="Pfam" id="PF01693">
    <property type="entry name" value="Cauli_VI"/>
    <property type="match status" value="1"/>
</dbReference>
<dbReference type="PIRSF" id="PIRSF037839">
    <property type="entry name" value="Ribonuclease_H"/>
    <property type="match status" value="1"/>
</dbReference>
<dbReference type="GO" id="GO:0005737">
    <property type="term" value="C:cytoplasm"/>
    <property type="evidence" value="ECO:0007669"/>
    <property type="project" value="UniProtKB-SubCell"/>
</dbReference>
<dbReference type="SUPFAM" id="SSF53098">
    <property type="entry name" value="Ribonuclease H-like"/>
    <property type="match status" value="1"/>
</dbReference>
<dbReference type="Pfam" id="PF00075">
    <property type="entry name" value="RNase_H"/>
    <property type="match status" value="1"/>
</dbReference>
<accession>A0A316ED10</accession>
<keyword evidence="8 11" id="KW-0255">Endonuclease</keyword>
<dbReference type="RefSeq" id="WP_109741451.1">
    <property type="nucleotide sequence ID" value="NZ_QGGO01000003.1"/>
</dbReference>
<dbReference type="InterPro" id="IPR012337">
    <property type="entry name" value="RNaseH-like_sf"/>
</dbReference>
<comment type="cofactor">
    <cofactor evidence="1">
        <name>Mg(2+)</name>
        <dbReference type="ChEBI" id="CHEBI:18420"/>
    </cofactor>
</comment>
<keyword evidence="15" id="KW-1185">Reference proteome</keyword>
<dbReference type="EMBL" id="QGGO01000003">
    <property type="protein sequence ID" value="PWK28459.1"/>
    <property type="molecule type" value="Genomic_DNA"/>
</dbReference>
<keyword evidence="7 11" id="KW-0479">Metal-binding</keyword>
<dbReference type="PROSITE" id="PS50879">
    <property type="entry name" value="RNASE_H_1"/>
    <property type="match status" value="1"/>
</dbReference>
<dbReference type="FunFam" id="3.40.970.10:FF:000002">
    <property type="entry name" value="Ribonuclease H"/>
    <property type="match status" value="1"/>
</dbReference>
<dbReference type="Proteomes" id="UP000245489">
    <property type="component" value="Unassembled WGS sequence"/>
</dbReference>
<evidence type="ECO:0000256" key="10">
    <source>
        <dbReference type="ARBA" id="ARBA00022842"/>
    </source>
</evidence>
<evidence type="ECO:0000256" key="9">
    <source>
        <dbReference type="ARBA" id="ARBA00022801"/>
    </source>
</evidence>
<keyword evidence="10 11" id="KW-0460">Magnesium</keyword>
<evidence type="ECO:0000256" key="12">
    <source>
        <dbReference type="PIRSR" id="PIRSR037839-1"/>
    </source>
</evidence>
<evidence type="ECO:0000313" key="14">
    <source>
        <dbReference type="EMBL" id="PWK28459.1"/>
    </source>
</evidence>
<sequence>MAKKSKFYTVWKGRTTGVFDTWAEAEEQIKGFEKAQYKSFDTLKEAEDAFKGNYWQSVQKGQTGGTGTQTKSATLVGKPNPESISVDAACAGNPGKLEYQGVETGTKRVLFSMGPFPQGTVNIGEFLAIVHGLAFLKKHNSDLPIYSDSKTAISWVKNKKVKTNLERNKKNEELFQLLDRGEQWLKDNTYSNKILKWETEFWGENPADYGRK</sequence>
<evidence type="ECO:0000256" key="11">
    <source>
        <dbReference type="PIRNR" id="PIRNR037839"/>
    </source>
</evidence>
<dbReference type="SUPFAM" id="SSF55658">
    <property type="entry name" value="L9 N-domain-like"/>
    <property type="match status" value="1"/>
</dbReference>
<dbReference type="InterPro" id="IPR002156">
    <property type="entry name" value="RNaseH_domain"/>
</dbReference>
<dbReference type="InterPro" id="IPR011320">
    <property type="entry name" value="RNase_H1_N"/>
</dbReference>
<comment type="function">
    <text evidence="2 11">Endonuclease that specifically degrades the RNA of RNA-DNA hybrids.</text>
</comment>
<dbReference type="InterPro" id="IPR009027">
    <property type="entry name" value="Ribosomal_bL9/RNase_H1_N"/>
</dbReference>
<dbReference type="EC" id="3.1.26.4" evidence="4 11"/>
<feature type="binding site" evidence="12">
    <location>
        <position position="125"/>
    </location>
    <ligand>
        <name>Mg(2+)</name>
        <dbReference type="ChEBI" id="CHEBI:18420"/>
        <label>2</label>
    </ligand>
</feature>
<evidence type="ECO:0000256" key="6">
    <source>
        <dbReference type="ARBA" id="ARBA00022722"/>
    </source>
</evidence>
<comment type="cofactor">
    <cofactor evidence="12">
        <name>Mn(2+)</name>
        <dbReference type="ChEBI" id="CHEBI:29035"/>
    </cofactor>
    <cofactor evidence="12">
        <name>Mg(2+)</name>
        <dbReference type="ChEBI" id="CHEBI:18420"/>
    </cofactor>
    <text evidence="12">Binds 2 metal ions per subunit. Manganese or magnesium.</text>
</comment>
<feature type="binding site" evidence="12">
    <location>
        <position position="148"/>
    </location>
    <ligand>
        <name>Mg(2+)</name>
        <dbReference type="ChEBI" id="CHEBI:18420"/>
        <label>2</label>
    </ligand>
</feature>
<dbReference type="InterPro" id="IPR017290">
    <property type="entry name" value="RNase_H_bac"/>
</dbReference>
<evidence type="ECO:0000256" key="2">
    <source>
        <dbReference type="ARBA" id="ARBA00004065"/>
    </source>
</evidence>
<organism evidence="14 15">
    <name type="scientific">Arcicella aurantiaca</name>
    <dbReference type="NCBI Taxonomy" id="591202"/>
    <lineage>
        <taxon>Bacteria</taxon>
        <taxon>Pseudomonadati</taxon>
        <taxon>Bacteroidota</taxon>
        <taxon>Cytophagia</taxon>
        <taxon>Cytophagales</taxon>
        <taxon>Flectobacillaceae</taxon>
        <taxon>Arcicella</taxon>
    </lineage>
</organism>
<evidence type="ECO:0000256" key="3">
    <source>
        <dbReference type="ARBA" id="ARBA00005300"/>
    </source>
</evidence>
<feature type="binding site" evidence="12">
    <location>
        <position position="87"/>
    </location>
    <ligand>
        <name>Mg(2+)</name>
        <dbReference type="ChEBI" id="CHEBI:18420"/>
        <label>1</label>
    </ligand>
</feature>
<keyword evidence="11" id="KW-0963">Cytoplasm</keyword>
<evidence type="ECO:0000259" key="13">
    <source>
        <dbReference type="PROSITE" id="PS50879"/>
    </source>
</evidence>
<dbReference type="Gene3D" id="3.40.970.10">
    <property type="entry name" value="Ribonuclease H1, N-terminal domain"/>
    <property type="match status" value="1"/>
</dbReference>
<dbReference type="GO" id="GO:0003676">
    <property type="term" value="F:nucleic acid binding"/>
    <property type="evidence" value="ECO:0007669"/>
    <property type="project" value="UniProtKB-UniRule"/>
</dbReference>
<evidence type="ECO:0000313" key="15">
    <source>
        <dbReference type="Proteomes" id="UP000245489"/>
    </source>
</evidence>
<dbReference type="OrthoDB" id="9811552at2"/>
<keyword evidence="6 11" id="KW-0540">Nuclease</keyword>
<keyword evidence="12" id="KW-0464">Manganese</keyword>
<dbReference type="AlphaFoldDB" id="A0A316ED10"/>
<evidence type="ECO:0000256" key="8">
    <source>
        <dbReference type="ARBA" id="ARBA00022759"/>
    </source>
</evidence>
<dbReference type="InterPro" id="IPR037056">
    <property type="entry name" value="RNase_H1_N_sf"/>
</dbReference>
<evidence type="ECO:0000256" key="5">
    <source>
        <dbReference type="ARBA" id="ARBA00017721"/>
    </source>
</evidence>
<evidence type="ECO:0000256" key="1">
    <source>
        <dbReference type="ARBA" id="ARBA00001946"/>
    </source>
</evidence>
<keyword evidence="9 11" id="KW-0378">Hydrolase</keyword>